<dbReference type="PROSITE" id="PS51257">
    <property type="entry name" value="PROKAR_LIPOPROTEIN"/>
    <property type="match status" value="1"/>
</dbReference>
<dbReference type="InParanoid" id="A0A2K3D2G0"/>
<accession>A0A2K3D2G0</accession>
<dbReference type="AlphaFoldDB" id="A0A2K3D2G0"/>
<proteinExistence type="predicted"/>
<dbReference type="Proteomes" id="UP000006906">
    <property type="component" value="Chromosome 12"/>
</dbReference>
<dbReference type="Gramene" id="PNW74709">
    <property type="protein sequence ID" value="PNW74709"/>
    <property type="gene ID" value="CHLRE_12g486207v5"/>
</dbReference>
<evidence type="ECO:0000313" key="1">
    <source>
        <dbReference type="EMBL" id="PNW74709.1"/>
    </source>
</evidence>
<keyword evidence="2" id="KW-1185">Reference proteome</keyword>
<protein>
    <submittedName>
        <fullName evidence="1">Uncharacterized protein</fullName>
    </submittedName>
</protein>
<gene>
    <name evidence="1" type="ORF">CHLRE_12g486207v5</name>
</gene>
<dbReference type="KEGG" id="cre:CHLRE_12g486207v5"/>
<dbReference type="EMBL" id="CM008973">
    <property type="protein sequence ID" value="PNW74709.1"/>
    <property type="molecule type" value="Genomic_DNA"/>
</dbReference>
<evidence type="ECO:0000313" key="2">
    <source>
        <dbReference type="Proteomes" id="UP000006906"/>
    </source>
</evidence>
<name>A0A2K3D2G0_CHLRE</name>
<dbReference type="GeneID" id="5716622"/>
<sequence>MRVRGRGRQQAGGIAAAGCGGATCDPGAAAHGQQVKACPRHGPRTQVGTNRAAYGASRIHTGSQALLDLSWSSWRSAVLHIAGRRGLYEYEKDRKHVV</sequence>
<organism evidence="1 2">
    <name type="scientific">Chlamydomonas reinhardtii</name>
    <name type="common">Chlamydomonas smithii</name>
    <dbReference type="NCBI Taxonomy" id="3055"/>
    <lineage>
        <taxon>Eukaryota</taxon>
        <taxon>Viridiplantae</taxon>
        <taxon>Chlorophyta</taxon>
        <taxon>core chlorophytes</taxon>
        <taxon>Chlorophyceae</taxon>
        <taxon>CS clade</taxon>
        <taxon>Chlamydomonadales</taxon>
        <taxon>Chlamydomonadaceae</taxon>
        <taxon>Chlamydomonas</taxon>
    </lineage>
</organism>
<dbReference type="RefSeq" id="XP_042918097.1">
    <property type="nucleotide sequence ID" value="XM_043067836.1"/>
</dbReference>
<reference evidence="1 2" key="1">
    <citation type="journal article" date="2007" name="Science">
        <title>The Chlamydomonas genome reveals the evolution of key animal and plant functions.</title>
        <authorList>
            <person name="Merchant S.S."/>
            <person name="Prochnik S.E."/>
            <person name="Vallon O."/>
            <person name="Harris E.H."/>
            <person name="Karpowicz S.J."/>
            <person name="Witman G.B."/>
            <person name="Terry A."/>
            <person name="Salamov A."/>
            <person name="Fritz-Laylin L.K."/>
            <person name="Marechal-Drouard L."/>
            <person name="Marshall W.F."/>
            <person name="Qu L.H."/>
            <person name="Nelson D.R."/>
            <person name="Sanderfoot A.A."/>
            <person name="Spalding M.H."/>
            <person name="Kapitonov V.V."/>
            <person name="Ren Q."/>
            <person name="Ferris P."/>
            <person name="Lindquist E."/>
            <person name="Shapiro H."/>
            <person name="Lucas S.M."/>
            <person name="Grimwood J."/>
            <person name="Schmutz J."/>
            <person name="Cardol P."/>
            <person name="Cerutti H."/>
            <person name="Chanfreau G."/>
            <person name="Chen C.L."/>
            <person name="Cognat V."/>
            <person name="Croft M.T."/>
            <person name="Dent R."/>
            <person name="Dutcher S."/>
            <person name="Fernandez E."/>
            <person name="Fukuzawa H."/>
            <person name="Gonzalez-Ballester D."/>
            <person name="Gonzalez-Halphen D."/>
            <person name="Hallmann A."/>
            <person name="Hanikenne M."/>
            <person name="Hippler M."/>
            <person name="Inwood W."/>
            <person name="Jabbari K."/>
            <person name="Kalanon M."/>
            <person name="Kuras R."/>
            <person name="Lefebvre P.A."/>
            <person name="Lemaire S.D."/>
            <person name="Lobanov A.V."/>
            <person name="Lohr M."/>
            <person name="Manuell A."/>
            <person name="Meier I."/>
            <person name="Mets L."/>
            <person name="Mittag M."/>
            <person name="Mittelmeier T."/>
            <person name="Moroney J.V."/>
            <person name="Moseley J."/>
            <person name="Napoli C."/>
            <person name="Nedelcu A.M."/>
            <person name="Niyogi K."/>
            <person name="Novoselov S.V."/>
            <person name="Paulsen I.T."/>
            <person name="Pazour G."/>
            <person name="Purton S."/>
            <person name="Ral J.P."/>
            <person name="Riano-Pachon D.M."/>
            <person name="Riekhof W."/>
            <person name="Rymarquis L."/>
            <person name="Schroda M."/>
            <person name="Stern D."/>
            <person name="Umen J."/>
            <person name="Willows R."/>
            <person name="Wilson N."/>
            <person name="Zimmer S.L."/>
            <person name="Allmer J."/>
            <person name="Balk J."/>
            <person name="Bisova K."/>
            <person name="Chen C.J."/>
            <person name="Elias M."/>
            <person name="Gendler K."/>
            <person name="Hauser C."/>
            <person name="Lamb M.R."/>
            <person name="Ledford H."/>
            <person name="Long J.C."/>
            <person name="Minagawa J."/>
            <person name="Page M.D."/>
            <person name="Pan J."/>
            <person name="Pootakham W."/>
            <person name="Roje S."/>
            <person name="Rose A."/>
            <person name="Stahlberg E."/>
            <person name="Terauchi A.M."/>
            <person name="Yang P."/>
            <person name="Ball S."/>
            <person name="Bowler C."/>
            <person name="Dieckmann C.L."/>
            <person name="Gladyshev V.N."/>
            <person name="Green P."/>
            <person name="Jorgensen R."/>
            <person name="Mayfield S."/>
            <person name="Mueller-Roeber B."/>
            <person name="Rajamani S."/>
            <person name="Sayre R.T."/>
            <person name="Brokstein P."/>
            <person name="Dubchak I."/>
            <person name="Goodstein D."/>
            <person name="Hornick L."/>
            <person name="Huang Y.W."/>
            <person name="Jhaveri J."/>
            <person name="Luo Y."/>
            <person name="Martinez D."/>
            <person name="Ngau W.C."/>
            <person name="Otillar B."/>
            <person name="Poliakov A."/>
            <person name="Porter A."/>
            <person name="Szajkowski L."/>
            <person name="Werner G."/>
            <person name="Zhou K."/>
            <person name="Grigoriev I.V."/>
            <person name="Rokhsar D.S."/>
            <person name="Grossman A.R."/>
        </authorList>
    </citation>
    <scope>NUCLEOTIDE SEQUENCE [LARGE SCALE GENOMIC DNA]</scope>
    <source>
        <strain evidence="2">CC-503</strain>
    </source>
</reference>